<comment type="subcellular location">
    <subcellularLocation>
        <location evidence="1 9">Golgi apparatus membrane</location>
        <topology evidence="1 9">Peripheral membrane protein</topology>
    </subcellularLocation>
</comment>
<keyword evidence="6 9" id="KW-0333">Golgi apparatus</keyword>
<evidence type="ECO:0000256" key="10">
    <source>
        <dbReference type="SAM" id="MobiDB-lite"/>
    </source>
</evidence>
<dbReference type="AlphaFoldDB" id="A0AAV1V4K4"/>
<comment type="function">
    <text evidence="9">Required for normal Golgi function.</text>
</comment>
<evidence type="ECO:0000259" key="12">
    <source>
        <dbReference type="Pfam" id="PF20653"/>
    </source>
</evidence>
<evidence type="ECO:0000259" key="11">
    <source>
        <dbReference type="Pfam" id="PF06419"/>
    </source>
</evidence>
<dbReference type="EMBL" id="CAKLBY020000259">
    <property type="protein sequence ID" value="CAK7940893.1"/>
    <property type="molecule type" value="Genomic_DNA"/>
</dbReference>
<evidence type="ECO:0000256" key="8">
    <source>
        <dbReference type="ARBA" id="ARBA00031348"/>
    </source>
</evidence>
<dbReference type="SMART" id="SM01087">
    <property type="entry name" value="COG6"/>
    <property type="match status" value="1"/>
</dbReference>
<evidence type="ECO:0000256" key="1">
    <source>
        <dbReference type="ARBA" id="ARBA00004395"/>
    </source>
</evidence>
<organism evidence="13 14">
    <name type="scientific">Peronospora matthiolae</name>
    <dbReference type="NCBI Taxonomy" id="2874970"/>
    <lineage>
        <taxon>Eukaryota</taxon>
        <taxon>Sar</taxon>
        <taxon>Stramenopiles</taxon>
        <taxon>Oomycota</taxon>
        <taxon>Peronosporomycetes</taxon>
        <taxon>Peronosporales</taxon>
        <taxon>Peronosporaceae</taxon>
        <taxon>Peronospora</taxon>
    </lineage>
</organism>
<dbReference type="PANTHER" id="PTHR21506">
    <property type="entry name" value="COMPONENT OF OLIGOMERIC GOLGI COMPLEX 6"/>
    <property type="match status" value="1"/>
</dbReference>
<evidence type="ECO:0000256" key="9">
    <source>
        <dbReference type="RuleBase" id="RU365075"/>
    </source>
</evidence>
<sequence length="703" mass="78431">MTTPALQARVHKLLGSRTELKATTSLLCTLVKDDGTSLVQLDTSVNPETSSLATLRRTLRSSLEMEQLSIAQKALDGYKRTLEHVSNLATQVNELDAKCARIVDFLAMTKKETQQVQSEATVVAKNRDKVHEQWRHVKVFLDQYHLTEDEVSTLYAEELTDNDMDTFVSTMERVRQVKADCKELVATDKIHCGLELLDAISKYQDAGFKRLYQWTVNSCADVDGEPSTMLHRAIALLRDRAEFYNYCKESFVTSRRSLLVRRFITALTVGGPHGIPRPIEMHAHDPVRYCGDMLAWVHQSIATENEFFRVIFDNDTDFSPLAATDLSLAHSEAVDGVSPDHHLSTTDKSQKHANSAAEDGCSSMVGRAFDDVSRPLQVRIEQTLGSPHGMIVAYKLVHLLAFYHYKFDQLIAHADVARALRHCREVANEAFRRQFQQLVDGVAASPQDYSTNLAASHAVLDVSRRLVALLEVFQTSLLPEQEKEADLAPLFDKVLAAVELVSQRSVASLDPVEALVFRINNFSCLQAPLARFPEVMRWYLKTGQDVDGWLRNLSELQASSVMDRCRGSTLVQHIHEFQQSCGATEMKTGILPADAPGLDGETISRVMRDFCAVLMTLTFPQLESLAQPVLSDKAHALTRATLASKYKLIYEFVRDAKNGYAVSDEPTSSTSLSGSSVKRSQCVVLPHTPEEICNVLEIDEGTK</sequence>
<evidence type="ECO:0000256" key="2">
    <source>
        <dbReference type="ARBA" id="ARBA00011023"/>
    </source>
</evidence>
<dbReference type="GO" id="GO:0017119">
    <property type="term" value="C:Golgi transport complex"/>
    <property type="evidence" value="ECO:0007669"/>
    <property type="project" value="UniProtKB-UniRule"/>
</dbReference>
<feature type="domain" description="Conserved Oligomeric Golgi complex subunit 6 C-terminal" evidence="12">
    <location>
        <begin position="192"/>
        <end position="693"/>
    </location>
</feature>
<evidence type="ECO:0000256" key="7">
    <source>
        <dbReference type="ARBA" id="ARBA00023136"/>
    </source>
</evidence>
<dbReference type="Pfam" id="PF20653">
    <property type="entry name" value="COG6_C"/>
    <property type="match status" value="1"/>
</dbReference>
<dbReference type="PANTHER" id="PTHR21506:SF0">
    <property type="entry name" value="CONSERVED OLIGOMERIC GOLGI COMPLEX SUBUNIT 6"/>
    <property type="match status" value="1"/>
</dbReference>
<gene>
    <name evidence="13" type="ORF">PM001_LOCUS26043</name>
</gene>
<evidence type="ECO:0000256" key="5">
    <source>
        <dbReference type="ARBA" id="ARBA00022927"/>
    </source>
</evidence>
<keyword evidence="5 9" id="KW-0653">Protein transport</keyword>
<dbReference type="Pfam" id="PF06419">
    <property type="entry name" value="COG6_N"/>
    <property type="match status" value="1"/>
</dbReference>
<keyword evidence="7 9" id="KW-0472">Membrane</keyword>
<dbReference type="InterPro" id="IPR048369">
    <property type="entry name" value="COG6_C"/>
</dbReference>
<keyword evidence="4 9" id="KW-0813">Transport</keyword>
<dbReference type="InterPro" id="IPR010490">
    <property type="entry name" value="COG6"/>
</dbReference>
<feature type="domain" description="Conserved oligomeric complex COG6 N-terminal" evidence="11">
    <location>
        <begin position="51"/>
        <end position="155"/>
    </location>
</feature>
<proteinExistence type="inferred from homology"/>
<name>A0AAV1V4K4_9STRA</name>
<evidence type="ECO:0000313" key="13">
    <source>
        <dbReference type="EMBL" id="CAK7940893.1"/>
    </source>
</evidence>
<evidence type="ECO:0000256" key="3">
    <source>
        <dbReference type="ARBA" id="ARBA00020973"/>
    </source>
</evidence>
<accession>A0AAV1V4K4</accession>
<comment type="similarity">
    <text evidence="2 9">Belongs to the COG6 family.</text>
</comment>
<feature type="compositionally biased region" description="Basic and acidic residues" evidence="10">
    <location>
        <begin position="338"/>
        <end position="350"/>
    </location>
</feature>
<evidence type="ECO:0000313" key="14">
    <source>
        <dbReference type="Proteomes" id="UP001162060"/>
    </source>
</evidence>
<reference evidence="13" key="1">
    <citation type="submission" date="2024-01" db="EMBL/GenBank/DDBJ databases">
        <authorList>
            <person name="Webb A."/>
        </authorList>
    </citation>
    <scope>NUCLEOTIDE SEQUENCE</scope>
    <source>
        <strain evidence="13">Pm1</strain>
    </source>
</reference>
<dbReference type="GO" id="GO:0000139">
    <property type="term" value="C:Golgi membrane"/>
    <property type="evidence" value="ECO:0007669"/>
    <property type="project" value="UniProtKB-SubCell"/>
</dbReference>
<feature type="region of interest" description="Disordered" evidence="10">
    <location>
        <begin position="337"/>
        <end position="359"/>
    </location>
</feature>
<dbReference type="Proteomes" id="UP001162060">
    <property type="component" value="Unassembled WGS sequence"/>
</dbReference>
<comment type="caution">
    <text evidence="13">The sequence shown here is derived from an EMBL/GenBank/DDBJ whole genome shotgun (WGS) entry which is preliminary data.</text>
</comment>
<evidence type="ECO:0000256" key="6">
    <source>
        <dbReference type="ARBA" id="ARBA00023034"/>
    </source>
</evidence>
<dbReference type="GO" id="GO:0006891">
    <property type="term" value="P:intra-Golgi vesicle-mediated transport"/>
    <property type="evidence" value="ECO:0007669"/>
    <property type="project" value="UniProtKB-UniRule"/>
</dbReference>
<comment type="subunit">
    <text evidence="9">Component of the conserved oligomeric Golgi complex.</text>
</comment>
<dbReference type="GO" id="GO:0015031">
    <property type="term" value="P:protein transport"/>
    <property type="evidence" value="ECO:0007669"/>
    <property type="project" value="UniProtKB-KW"/>
</dbReference>
<evidence type="ECO:0000256" key="4">
    <source>
        <dbReference type="ARBA" id="ARBA00022448"/>
    </source>
</evidence>
<dbReference type="InterPro" id="IPR048368">
    <property type="entry name" value="COG6_N"/>
</dbReference>
<protein>
    <recommendedName>
        <fullName evidence="3 9">Conserved oligomeric Golgi complex subunit 6</fullName>
        <shortName evidence="9">COG complex subunit 6</shortName>
    </recommendedName>
    <alternativeName>
        <fullName evidence="8 9">Component of oligomeric Golgi complex 6</fullName>
    </alternativeName>
</protein>